<evidence type="ECO:0000313" key="14">
    <source>
        <dbReference type="EMBL" id="MFD1784948.1"/>
    </source>
</evidence>
<evidence type="ECO:0000256" key="3">
    <source>
        <dbReference type="ARBA" id="ARBA00017876"/>
    </source>
</evidence>
<evidence type="ECO:0000256" key="4">
    <source>
        <dbReference type="ARBA" id="ARBA00022448"/>
    </source>
</evidence>
<dbReference type="InterPro" id="IPR004692">
    <property type="entry name" value="SecG"/>
</dbReference>
<evidence type="ECO:0000256" key="6">
    <source>
        <dbReference type="ARBA" id="ARBA00022692"/>
    </source>
</evidence>
<gene>
    <name evidence="14" type="primary">secG</name>
    <name evidence="14" type="ORF">ACFSC0_16215</name>
</gene>
<keyword evidence="4 12" id="KW-0813">Transport</keyword>
<evidence type="ECO:0000256" key="2">
    <source>
        <dbReference type="ARBA" id="ARBA00008445"/>
    </source>
</evidence>
<comment type="caution">
    <text evidence="14">The sequence shown here is derived from an EMBL/GenBank/DDBJ whole genome shotgun (WGS) entry which is preliminary data.</text>
</comment>
<keyword evidence="9 12" id="KW-0811">Translocation</keyword>
<feature type="transmembrane region" description="Helical" evidence="12">
    <location>
        <begin position="52"/>
        <end position="71"/>
    </location>
</feature>
<feature type="compositionally biased region" description="Low complexity" evidence="13">
    <location>
        <begin position="110"/>
        <end position="128"/>
    </location>
</feature>
<evidence type="ECO:0000256" key="10">
    <source>
        <dbReference type="ARBA" id="ARBA00023136"/>
    </source>
</evidence>
<comment type="subcellular location">
    <subcellularLocation>
        <location evidence="1 12">Cell membrane</location>
        <topology evidence="1 12">Multi-pass membrane protein</topology>
    </subcellularLocation>
</comment>
<comment type="similarity">
    <text evidence="2 12">Belongs to the SecG family.</text>
</comment>
<evidence type="ECO:0000256" key="8">
    <source>
        <dbReference type="ARBA" id="ARBA00022989"/>
    </source>
</evidence>
<evidence type="ECO:0000256" key="13">
    <source>
        <dbReference type="SAM" id="MobiDB-lite"/>
    </source>
</evidence>
<organism evidence="14 15">
    <name type="scientific">Phenylobacterium terrae</name>
    <dbReference type="NCBI Taxonomy" id="2665495"/>
    <lineage>
        <taxon>Bacteria</taxon>
        <taxon>Pseudomonadati</taxon>
        <taxon>Pseudomonadota</taxon>
        <taxon>Alphaproteobacteria</taxon>
        <taxon>Caulobacterales</taxon>
        <taxon>Caulobacteraceae</taxon>
        <taxon>Phenylobacterium</taxon>
    </lineage>
</organism>
<evidence type="ECO:0000256" key="12">
    <source>
        <dbReference type="RuleBase" id="RU365087"/>
    </source>
</evidence>
<keyword evidence="8 12" id="KW-1133">Transmembrane helix</keyword>
<feature type="region of interest" description="Disordered" evidence="13">
    <location>
        <begin position="83"/>
        <end position="150"/>
    </location>
</feature>
<dbReference type="PANTHER" id="PTHR34182">
    <property type="entry name" value="PROTEIN-EXPORT MEMBRANE PROTEIN SECG"/>
    <property type="match status" value="1"/>
</dbReference>
<proteinExistence type="inferred from homology"/>
<evidence type="ECO:0000256" key="7">
    <source>
        <dbReference type="ARBA" id="ARBA00022927"/>
    </source>
</evidence>
<accession>A0ABW4N556</accession>
<dbReference type="PANTHER" id="PTHR34182:SF1">
    <property type="entry name" value="PROTEIN-EXPORT MEMBRANE PROTEIN SECG"/>
    <property type="match status" value="1"/>
</dbReference>
<comment type="caution">
    <text evidence="12">Lacks conserved residue(s) required for the propagation of feature annotation.</text>
</comment>
<keyword evidence="6 12" id="KW-0812">Transmembrane</keyword>
<protein>
    <recommendedName>
        <fullName evidence="3 12">Protein-export membrane protein SecG</fullName>
    </recommendedName>
</protein>
<evidence type="ECO:0000256" key="11">
    <source>
        <dbReference type="ARBA" id="ARBA00025182"/>
    </source>
</evidence>
<keyword evidence="15" id="KW-1185">Reference proteome</keyword>
<evidence type="ECO:0000256" key="9">
    <source>
        <dbReference type="ARBA" id="ARBA00023010"/>
    </source>
</evidence>
<dbReference type="NCBIfam" id="TIGR00810">
    <property type="entry name" value="secG"/>
    <property type="match status" value="1"/>
</dbReference>
<keyword evidence="10 12" id="KW-0472">Membrane</keyword>
<reference evidence="15" key="1">
    <citation type="journal article" date="2019" name="Int. J. Syst. Evol. Microbiol.">
        <title>The Global Catalogue of Microorganisms (GCM) 10K type strain sequencing project: providing services to taxonomists for standard genome sequencing and annotation.</title>
        <authorList>
            <consortium name="The Broad Institute Genomics Platform"/>
            <consortium name="The Broad Institute Genome Sequencing Center for Infectious Disease"/>
            <person name="Wu L."/>
            <person name="Ma J."/>
        </authorList>
    </citation>
    <scope>NUCLEOTIDE SEQUENCE [LARGE SCALE GENOMIC DNA]</scope>
    <source>
        <strain evidence="15">DFY28</strain>
    </source>
</reference>
<dbReference type="RefSeq" id="WP_377281911.1">
    <property type="nucleotide sequence ID" value="NZ_JBHRSI010000005.1"/>
</dbReference>
<dbReference type="PRINTS" id="PR01651">
    <property type="entry name" value="SECGEXPORT"/>
</dbReference>
<evidence type="ECO:0000256" key="1">
    <source>
        <dbReference type="ARBA" id="ARBA00004651"/>
    </source>
</evidence>
<evidence type="ECO:0000256" key="5">
    <source>
        <dbReference type="ARBA" id="ARBA00022475"/>
    </source>
</evidence>
<keyword evidence="5 12" id="KW-1003">Cell membrane</keyword>
<dbReference type="Proteomes" id="UP001597237">
    <property type="component" value="Unassembled WGS sequence"/>
</dbReference>
<dbReference type="EMBL" id="JBHUEY010000006">
    <property type="protein sequence ID" value="MFD1784948.1"/>
    <property type="molecule type" value="Genomic_DNA"/>
</dbReference>
<comment type="function">
    <text evidence="11 12">Involved in protein export. Participates in an early event of protein translocation.</text>
</comment>
<feature type="compositionally biased region" description="Pro residues" evidence="13">
    <location>
        <begin position="134"/>
        <end position="150"/>
    </location>
</feature>
<keyword evidence="7 12" id="KW-0653">Protein transport</keyword>
<dbReference type="Pfam" id="PF03840">
    <property type="entry name" value="SecG"/>
    <property type="match status" value="1"/>
</dbReference>
<sequence length="150" mass="15058">MLLGILLTVHILVCIALIGVVLLQRSEGGGLVSSGGGSGFLTARGGSDLLTRTSWILGTIFFVLSLALTMLSGGVRQGGSVTDRFEVESIDPDTLNQPQAPEAPTPTAPLLPGAPAAAPAPGEAPTPTLRNPLELPPAQPAAPAPAAPAQ</sequence>
<evidence type="ECO:0000313" key="15">
    <source>
        <dbReference type="Proteomes" id="UP001597237"/>
    </source>
</evidence>
<name>A0ABW4N556_9CAUL</name>